<dbReference type="EC" id="2.7.7.18" evidence="9"/>
<feature type="domain" description="Cytidyltransferase-like" evidence="8">
    <location>
        <begin position="21"/>
        <end position="179"/>
    </location>
</feature>
<keyword evidence="3 9" id="KW-0808">Transferase</keyword>
<evidence type="ECO:0000313" key="9">
    <source>
        <dbReference type="EMBL" id="VAW25058.1"/>
    </source>
</evidence>
<evidence type="ECO:0000256" key="7">
    <source>
        <dbReference type="ARBA" id="ARBA00023027"/>
    </source>
</evidence>
<name>A0A3B0U3Y1_9ZZZZ</name>
<organism evidence="9">
    <name type="scientific">hydrothermal vent metagenome</name>
    <dbReference type="NCBI Taxonomy" id="652676"/>
    <lineage>
        <taxon>unclassified sequences</taxon>
        <taxon>metagenomes</taxon>
        <taxon>ecological metagenomes</taxon>
    </lineage>
</organism>
<evidence type="ECO:0000256" key="5">
    <source>
        <dbReference type="ARBA" id="ARBA00022741"/>
    </source>
</evidence>
<keyword evidence="4 9" id="KW-0548">Nucleotidyltransferase</keyword>
<dbReference type="GO" id="GO:0009435">
    <property type="term" value="P:NAD+ biosynthetic process"/>
    <property type="evidence" value="ECO:0007669"/>
    <property type="project" value="UniProtKB-UniPathway"/>
</dbReference>
<dbReference type="CDD" id="cd02165">
    <property type="entry name" value="NMNAT"/>
    <property type="match status" value="1"/>
</dbReference>
<evidence type="ECO:0000256" key="2">
    <source>
        <dbReference type="ARBA" id="ARBA00022642"/>
    </source>
</evidence>
<dbReference type="UniPathway" id="UPA00253"/>
<dbReference type="SUPFAM" id="SSF52374">
    <property type="entry name" value="Nucleotidylyl transferase"/>
    <property type="match status" value="1"/>
</dbReference>
<dbReference type="NCBIfam" id="TIGR00482">
    <property type="entry name" value="nicotinate (nicotinamide) nucleotide adenylyltransferase"/>
    <property type="match status" value="1"/>
</dbReference>
<evidence type="ECO:0000259" key="8">
    <source>
        <dbReference type="Pfam" id="PF01467"/>
    </source>
</evidence>
<accession>A0A3B0U3Y1</accession>
<dbReference type="EMBL" id="UOEP01000235">
    <property type="protein sequence ID" value="VAW25058.1"/>
    <property type="molecule type" value="Genomic_DNA"/>
</dbReference>
<dbReference type="Gene3D" id="3.40.50.620">
    <property type="entry name" value="HUPs"/>
    <property type="match status" value="1"/>
</dbReference>
<reference evidence="9" key="1">
    <citation type="submission" date="2018-06" db="EMBL/GenBank/DDBJ databases">
        <authorList>
            <person name="Zhirakovskaya E."/>
        </authorList>
    </citation>
    <scope>NUCLEOTIDE SEQUENCE</scope>
</reference>
<dbReference type="NCBIfam" id="NF000840">
    <property type="entry name" value="PRK00071.1-3"/>
    <property type="match status" value="1"/>
</dbReference>
<dbReference type="PANTHER" id="PTHR39321:SF3">
    <property type="entry name" value="PHOSPHOPANTETHEINE ADENYLYLTRANSFERASE"/>
    <property type="match status" value="1"/>
</dbReference>
<dbReference type="InterPro" id="IPR004821">
    <property type="entry name" value="Cyt_trans-like"/>
</dbReference>
<keyword evidence="2" id="KW-0662">Pyridine nucleotide biosynthesis</keyword>
<keyword evidence="5" id="KW-0547">Nucleotide-binding</keyword>
<dbReference type="GO" id="GO:0004515">
    <property type="term" value="F:nicotinate-nucleotide adenylyltransferase activity"/>
    <property type="evidence" value="ECO:0007669"/>
    <property type="project" value="UniProtKB-EC"/>
</dbReference>
<evidence type="ECO:0000256" key="3">
    <source>
        <dbReference type="ARBA" id="ARBA00022679"/>
    </source>
</evidence>
<dbReference type="GO" id="GO:0005524">
    <property type="term" value="F:ATP binding"/>
    <property type="evidence" value="ECO:0007669"/>
    <property type="project" value="UniProtKB-KW"/>
</dbReference>
<dbReference type="HAMAP" id="MF_00244">
    <property type="entry name" value="NaMN_adenylyltr"/>
    <property type="match status" value="1"/>
</dbReference>
<comment type="pathway">
    <text evidence="1">Cofactor biosynthesis; NAD(+) biosynthesis.</text>
</comment>
<dbReference type="PANTHER" id="PTHR39321">
    <property type="entry name" value="NICOTINATE-NUCLEOTIDE ADENYLYLTRANSFERASE-RELATED"/>
    <property type="match status" value="1"/>
</dbReference>
<sequence length="207" mass="24224">MGNLVTDILHPTTKLSLKVGLFFGSFNPIHIGHLAIANYMVEYTDIDQLWFVVSPQNPHKQRTNLLNDYQRLELTYRAVDDDRRFRVSNIEFNLPKPSYTADTLAYLSDQYPNHKFFILMGADNLINFHKWKNYEVIIANYGVYVYPRPGYKPDTAKLPPGITITDAPIIDISSTFIRKAIRQGKNIRHFLPPKTYEYIEEMNFYRK</sequence>
<gene>
    <name evidence="9" type="ORF">MNBD_BACTEROID01-1641</name>
</gene>
<keyword evidence="7" id="KW-0520">NAD</keyword>
<dbReference type="Pfam" id="PF01467">
    <property type="entry name" value="CTP_transf_like"/>
    <property type="match status" value="1"/>
</dbReference>
<evidence type="ECO:0000256" key="1">
    <source>
        <dbReference type="ARBA" id="ARBA00004790"/>
    </source>
</evidence>
<dbReference type="InterPro" id="IPR014729">
    <property type="entry name" value="Rossmann-like_a/b/a_fold"/>
</dbReference>
<proteinExistence type="inferred from homology"/>
<dbReference type="InterPro" id="IPR005248">
    <property type="entry name" value="NadD/NMNAT"/>
</dbReference>
<dbReference type="AlphaFoldDB" id="A0A3B0U3Y1"/>
<protein>
    <submittedName>
        <fullName evidence="9">Nicotinate-nucleotide adenylyltransferase</fullName>
        <ecNumber evidence="9">2.7.7.18</ecNumber>
    </submittedName>
</protein>
<evidence type="ECO:0000256" key="4">
    <source>
        <dbReference type="ARBA" id="ARBA00022695"/>
    </source>
</evidence>
<keyword evidence="6" id="KW-0067">ATP-binding</keyword>
<evidence type="ECO:0000256" key="6">
    <source>
        <dbReference type="ARBA" id="ARBA00022840"/>
    </source>
</evidence>